<dbReference type="Pfam" id="PF01663">
    <property type="entry name" value="Phosphodiest"/>
    <property type="match status" value="1"/>
</dbReference>
<keyword evidence="5" id="KW-1185">Reference proteome</keyword>
<evidence type="ECO:0008006" key="6">
    <source>
        <dbReference type="Google" id="ProtNLM"/>
    </source>
</evidence>
<dbReference type="PANTHER" id="PTHR10151:SF120">
    <property type="entry name" value="BIS(5'-ADENOSYL)-TRIPHOSPHATASE"/>
    <property type="match status" value="1"/>
</dbReference>
<keyword evidence="3" id="KW-0732">Signal</keyword>
<dbReference type="AlphaFoldDB" id="A0A9P1N5E1"/>
<dbReference type="InterPro" id="IPR002591">
    <property type="entry name" value="Phosphodiest/P_Trfase"/>
</dbReference>
<evidence type="ECO:0000256" key="3">
    <source>
        <dbReference type="SAM" id="SignalP"/>
    </source>
</evidence>
<comment type="caution">
    <text evidence="4">The sequence shown here is derived from an EMBL/GenBank/DDBJ whole genome shotgun (WGS) entry which is preliminary data.</text>
</comment>
<dbReference type="OrthoDB" id="415411at2759"/>
<gene>
    <name evidence="4" type="ORF">CAMP_LOCUS11089</name>
</gene>
<dbReference type="PANTHER" id="PTHR10151">
    <property type="entry name" value="ECTONUCLEOTIDE PYROPHOSPHATASE/PHOSPHODIESTERASE"/>
    <property type="match status" value="1"/>
</dbReference>
<keyword evidence="2" id="KW-1133">Transmembrane helix</keyword>
<name>A0A9P1N5E1_9PELO</name>
<dbReference type="CDD" id="cd16018">
    <property type="entry name" value="Enpp"/>
    <property type="match status" value="1"/>
</dbReference>
<feature type="transmembrane region" description="Helical" evidence="2">
    <location>
        <begin position="447"/>
        <end position="466"/>
    </location>
</feature>
<evidence type="ECO:0000256" key="2">
    <source>
        <dbReference type="SAM" id="Phobius"/>
    </source>
</evidence>
<feature type="signal peptide" evidence="3">
    <location>
        <begin position="1"/>
        <end position="17"/>
    </location>
</feature>
<dbReference type="InterPro" id="IPR017850">
    <property type="entry name" value="Alkaline_phosphatase_core_sf"/>
</dbReference>
<accession>A0A9P1N5E1</accession>
<evidence type="ECO:0000256" key="1">
    <source>
        <dbReference type="SAM" id="MobiDB-lite"/>
    </source>
</evidence>
<evidence type="ECO:0000313" key="5">
    <source>
        <dbReference type="Proteomes" id="UP001152747"/>
    </source>
</evidence>
<protein>
    <recommendedName>
        <fullName evidence="6">AP3A hydrolase</fullName>
    </recommendedName>
</protein>
<dbReference type="Gene3D" id="3.40.720.10">
    <property type="entry name" value="Alkaline Phosphatase, subunit A"/>
    <property type="match status" value="1"/>
</dbReference>
<dbReference type="SUPFAM" id="SSF53649">
    <property type="entry name" value="Alkaline phosphatase-like"/>
    <property type="match status" value="1"/>
</dbReference>
<organism evidence="4 5">
    <name type="scientific">Caenorhabditis angaria</name>
    <dbReference type="NCBI Taxonomy" id="860376"/>
    <lineage>
        <taxon>Eukaryota</taxon>
        <taxon>Metazoa</taxon>
        <taxon>Ecdysozoa</taxon>
        <taxon>Nematoda</taxon>
        <taxon>Chromadorea</taxon>
        <taxon>Rhabditida</taxon>
        <taxon>Rhabditina</taxon>
        <taxon>Rhabditomorpha</taxon>
        <taxon>Rhabditoidea</taxon>
        <taxon>Rhabditidae</taxon>
        <taxon>Peloderinae</taxon>
        <taxon>Caenorhabditis</taxon>
    </lineage>
</organism>
<keyword evidence="2" id="KW-0812">Transmembrane</keyword>
<dbReference type="Proteomes" id="UP001152747">
    <property type="component" value="Unassembled WGS sequence"/>
</dbReference>
<proteinExistence type="predicted"/>
<evidence type="ECO:0000313" key="4">
    <source>
        <dbReference type="EMBL" id="CAI5448452.1"/>
    </source>
</evidence>
<keyword evidence="2" id="KW-0472">Membrane</keyword>
<dbReference type="Gene3D" id="3.30.1360.180">
    <property type="match status" value="1"/>
</dbReference>
<reference evidence="4" key="1">
    <citation type="submission" date="2022-11" db="EMBL/GenBank/DDBJ databases">
        <authorList>
            <person name="Kikuchi T."/>
        </authorList>
    </citation>
    <scope>NUCLEOTIDE SEQUENCE</scope>
    <source>
        <strain evidence="4">PS1010</strain>
    </source>
</reference>
<feature type="region of interest" description="Disordered" evidence="1">
    <location>
        <begin position="479"/>
        <end position="499"/>
    </location>
</feature>
<feature type="chain" id="PRO_5040209371" description="AP3A hydrolase" evidence="3">
    <location>
        <begin position="18"/>
        <end position="537"/>
    </location>
</feature>
<dbReference type="EMBL" id="CANHGI010000004">
    <property type="protein sequence ID" value="CAI5448452.1"/>
    <property type="molecule type" value="Genomic_DNA"/>
</dbReference>
<sequence>MYIFLIFFAFFLTSTSAISKNPKLLLISFDGFRHDLLNKKLVPNIYKWATRSTWFTSGVKSQYVSYTAPNHMSIATGLFEEAHGIVGNYFFDTETRQFFDYFNSTQKPGVVNASQQEFWYLADPIWLTNERWESSRKSAAIYWPNGDSPFPYIPHKPKVAKSWTTYGTLSTWMKDADQVIELFTRNSDPMNFIAWYVAEPDHTLHTNGFNNGELNKTLAELDKLFEYFIERFNDNKLEDQVNIILTADHGHAEIKDEKHILCVPDYVKGRGFEMGDHMIYPHSPEIAQEIYKNLTDAVKKYNYDVDIHWLKDVPERWHYQNSSRIGQIIFEPKVGSAISFSCNKEDMNKLYGMNGTRKFNSSTHGMDPNFSEMRAFLVMRGPAFSENFTIADIPENVDLYGLMCHVLDITPSPNNGSMEIVKRALKENRYMQTSIHGFAFNAITDSMGFMFILLPSMCIVILFFVYGCRHTVMKKDPNWGRSDNSQGYRPLDARSNGGFNLEDDDEEDLEIGMNNSRLQTGTVTMSGLLDELTDDDL</sequence>
<dbReference type="GO" id="GO:0016787">
    <property type="term" value="F:hydrolase activity"/>
    <property type="evidence" value="ECO:0007669"/>
    <property type="project" value="UniProtKB-ARBA"/>
</dbReference>